<protein>
    <submittedName>
        <fullName evidence="1">Uncharacterized protein</fullName>
    </submittedName>
</protein>
<reference evidence="1" key="1">
    <citation type="submission" date="2019-11" db="EMBL/GenBank/DDBJ databases">
        <authorList>
            <person name="Feng L."/>
        </authorList>
    </citation>
    <scope>NUCLEOTIDE SEQUENCE</scope>
    <source>
        <strain evidence="1">ECasseliflavusLFYP2</strain>
    </source>
</reference>
<name>A0A6N3C9A2_ENTCA</name>
<dbReference type="AlphaFoldDB" id="A0A6N3C9A2"/>
<gene>
    <name evidence="1" type="ORF">ECLFYP2_02503</name>
</gene>
<accession>A0A6N3C9A2</accession>
<sequence length="131" mass="15359">MKIKKEAFERTILNSEYIGYYTHLLSADSCPYHQGKQLDTMRYLLENDRIEEIKANARYLFPLRKYKLPSNLQKEYQLLEECVSFISSLNTHLLIPQAAIEQSLSIKAENGAKDQKEHYKQLVRGLLDILH</sequence>
<dbReference type="RefSeq" id="WP_005227502.1">
    <property type="nucleotide sequence ID" value="NZ_CACRTX010000008.1"/>
</dbReference>
<proteinExistence type="predicted"/>
<evidence type="ECO:0000313" key="1">
    <source>
        <dbReference type="EMBL" id="VYU11924.1"/>
    </source>
</evidence>
<dbReference type="EMBL" id="CACRTX010000008">
    <property type="protein sequence ID" value="VYU11924.1"/>
    <property type="molecule type" value="Genomic_DNA"/>
</dbReference>
<organism evidence="1">
    <name type="scientific">Enterococcus casseliflavus</name>
    <name type="common">Enterococcus flavescens</name>
    <dbReference type="NCBI Taxonomy" id="37734"/>
    <lineage>
        <taxon>Bacteria</taxon>
        <taxon>Bacillati</taxon>
        <taxon>Bacillota</taxon>
        <taxon>Bacilli</taxon>
        <taxon>Lactobacillales</taxon>
        <taxon>Enterococcaceae</taxon>
        <taxon>Enterococcus</taxon>
    </lineage>
</organism>